<dbReference type="Proteomes" id="UP000324222">
    <property type="component" value="Unassembled WGS sequence"/>
</dbReference>
<sequence>MEKRYKMKRRLSEVSRVSHSPAGRTWSLKQQDRLSPTQAILVHNIFQRRTCRGAPDLSQAIGSHLPLDLSIISRHFGFSSGSNEAINCHKPRGEGDEGGSGGGG</sequence>
<feature type="region of interest" description="Disordered" evidence="1">
    <location>
        <begin position="82"/>
        <end position="104"/>
    </location>
</feature>
<evidence type="ECO:0000313" key="3">
    <source>
        <dbReference type="Proteomes" id="UP000324222"/>
    </source>
</evidence>
<proteinExistence type="predicted"/>
<gene>
    <name evidence="2" type="ORF">E2C01_031778</name>
</gene>
<accession>A0A5B7EVM4</accession>
<comment type="caution">
    <text evidence="2">The sequence shown here is derived from an EMBL/GenBank/DDBJ whole genome shotgun (WGS) entry which is preliminary data.</text>
</comment>
<evidence type="ECO:0000256" key="1">
    <source>
        <dbReference type="SAM" id="MobiDB-lite"/>
    </source>
</evidence>
<evidence type="ECO:0000313" key="2">
    <source>
        <dbReference type="EMBL" id="MPC38272.1"/>
    </source>
</evidence>
<feature type="region of interest" description="Disordered" evidence="1">
    <location>
        <begin position="1"/>
        <end position="24"/>
    </location>
</feature>
<dbReference type="EMBL" id="VSRR010004027">
    <property type="protein sequence ID" value="MPC38272.1"/>
    <property type="molecule type" value="Genomic_DNA"/>
</dbReference>
<reference evidence="2 3" key="1">
    <citation type="submission" date="2019-05" db="EMBL/GenBank/DDBJ databases">
        <title>Another draft genome of Portunus trituberculatus and its Hox gene families provides insights of decapod evolution.</title>
        <authorList>
            <person name="Jeong J.-H."/>
            <person name="Song I."/>
            <person name="Kim S."/>
            <person name="Choi T."/>
            <person name="Kim D."/>
            <person name="Ryu S."/>
            <person name="Kim W."/>
        </authorList>
    </citation>
    <scope>NUCLEOTIDE SEQUENCE [LARGE SCALE GENOMIC DNA]</scope>
    <source>
        <tissue evidence="2">Muscle</tissue>
    </source>
</reference>
<name>A0A5B7EVM4_PORTR</name>
<protein>
    <submittedName>
        <fullName evidence="2">Uncharacterized protein</fullName>
    </submittedName>
</protein>
<keyword evidence="3" id="KW-1185">Reference proteome</keyword>
<dbReference type="AlphaFoldDB" id="A0A5B7EVM4"/>
<organism evidence="2 3">
    <name type="scientific">Portunus trituberculatus</name>
    <name type="common">Swimming crab</name>
    <name type="synonym">Neptunus trituberculatus</name>
    <dbReference type="NCBI Taxonomy" id="210409"/>
    <lineage>
        <taxon>Eukaryota</taxon>
        <taxon>Metazoa</taxon>
        <taxon>Ecdysozoa</taxon>
        <taxon>Arthropoda</taxon>
        <taxon>Crustacea</taxon>
        <taxon>Multicrustacea</taxon>
        <taxon>Malacostraca</taxon>
        <taxon>Eumalacostraca</taxon>
        <taxon>Eucarida</taxon>
        <taxon>Decapoda</taxon>
        <taxon>Pleocyemata</taxon>
        <taxon>Brachyura</taxon>
        <taxon>Eubrachyura</taxon>
        <taxon>Portunoidea</taxon>
        <taxon>Portunidae</taxon>
        <taxon>Portuninae</taxon>
        <taxon>Portunus</taxon>
    </lineage>
</organism>